<gene>
    <name evidence="1" type="ORF">G3I50_19865</name>
</gene>
<proteinExistence type="predicted"/>
<dbReference type="RefSeq" id="WP_164204214.1">
    <property type="nucleotide sequence ID" value="NZ_JAAGMP010000895.1"/>
</dbReference>
<comment type="caution">
    <text evidence="1">The sequence shown here is derived from an EMBL/GenBank/DDBJ whole genome shotgun (WGS) entry which is preliminary data.</text>
</comment>
<dbReference type="AlphaFoldDB" id="A0A7K3RZP7"/>
<accession>A0A7K3RZP7</accession>
<protein>
    <submittedName>
        <fullName evidence="1">Protein kilB</fullName>
    </submittedName>
</protein>
<evidence type="ECO:0000313" key="1">
    <source>
        <dbReference type="EMBL" id="NEC20483.1"/>
    </source>
</evidence>
<dbReference type="Proteomes" id="UP000469670">
    <property type="component" value="Unassembled WGS sequence"/>
</dbReference>
<reference evidence="1 2" key="1">
    <citation type="submission" date="2020-01" db="EMBL/GenBank/DDBJ databases">
        <title>Insect and environment-associated Actinomycetes.</title>
        <authorList>
            <person name="Currrie C."/>
            <person name="Chevrette M."/>
            <person name="Carlson C."/>
            <person name="Stubbendieck R."/>
            <person name="Wendt-Pienkowski E."/>
        </authorList>
    </citation>
    <scope>NUCLEOTIDE SEQUENCE [LARGE SCALE GENOMIC DNA]</scope>
    <source>
        <strain evidence="1 2">SID7590</strain>
    </source>
</reference>
<sequence length="144" mass="15208">MLTTLIAVLGTLAGTAIAHLSQRAHRRAADARTQRAEAVTAIADLATALADHRRTMWLREDLRLAGRDWAAARAESHTTRSAITAPLLRVQILLPAVADPARQAAQAVYNLRDAADGPTLTAARDNAIRKADDFVAAAGAALTA</sequence>
<name>A0A7K3RZP7_9ACTN</name>
<evidence type="ECO:0000313" key="2">
    <source>
        <dbReference type="Proteomes" id="UP000469670"/>
    </source>
</evidence>
<dbReference type="EMBL" id="JAAGMP010000895">
    <property type="protein sequence ID" value="NEC20483.1"/>
    <property type="molecule type" value="Genomic_DNA"/>
</dbReference>
<organism evidence="1 2">
    <name type="scientific">Streptomyces parvus</name>
    <dbReference type="NCBI Taxonomy" id="66428"/>
    <lineage>
        <taxon>Bacteria</taxon>
        <taxon>Bacillati</taxon>
        <taxon>Actinomycetota</taxon>
        <taxon>Actinomycetes</taxon>
        <taxon>Kitasatosporales</taxon>
        <taxon>Streptomycetaceae</taxon>
        <taxon>Streptomyces</taxon>
    </lineage>
</organism>